<dbReference type="RefSeq" id="WP_344793673.1">
    <property type="nucleotide sequence ID" value="NZ_BAABAU010000001.1"/>
</dbReference>
<organism evidence="3 4">
    <name type="scientific">Frondihabitans peucedani</name>
    <dbReference type="NCBI Taxonomy" id="598626"/>
    <lineage>
        <taxon>Bacteria</taxon>
        <taxon>Bacillati</taxon>
        <taxon>Actinomycetota</taxon>
        <taxon>Actinomycetes</taxon>
        <taxon>Micrococcales</taxon>
        <taxon>Microbacteriaceae</taxon>
        <taxon>Frondihabitans</taxon>
    </lineage>
</organism>
<dbReference type="SMART" id="SM00867">
    <property type="entry name" value="YceI"/>
    <property type="match status" value="1"/>
</dbReference>
<evidence type="ECO:0000259" key="2">
    <source>
        <dbReference type="SMART" id="SM00867"/>
    </source>
</evidence>
<reference evidence="4" key="1">
    <citation type="journal article" date="2019" name="Int. J. Syst. Evol. Microbiol.">
        <title>The Global Catalogue of Microorganisms (GCM) 10K type strain sequencing project: providing services to taxonomists for standard genome sequencing and annotation.</title>
        <authorList>
            <consortium name="The Broad Institute Genomics Platform"/>
            <consortium name="The Broad Institute Genome Sequencing Center for Infectious Disease"/>
            <person name="Wu L."/>
            <person name="Ma J."/>
        </authorList>
    </citation>
    <scope>NUCLEOTIDE SEQUENCE [LARGE SCALE GENOMIC DNA]</scope>
    <source>
        <strain evidence="4">JCM 17442</strain>
    </source>
</reference>
<dbReference type="InterPro" id="IPR036761">
    <property type="entry name" value="TTHA0802/YceI-like_sf"/>
</dbReference>
<evidence type="ECO:0000256" key="1">
    <source>
        <dbReference type="ARBA" id="ARBA00008812"/>
    </source>
</evidence>
<keyword evidence="4" id="KW-1185">Reference proteome</keyword>
<dbReference type="Gene3D" id="2.40.128.110">
    <property type="entry name" value="Lipid/polyisoprenoid-binding, YceI-like"/>
    <property type="match status" value="1"/>
</dbReference>
<gene>
    <name evidence="3" type="ORF">GCM10022256_07340</name>
</gene>
<dbReference type="EMBL" id="BAABAU010000001">
    <property type="protein sequence ID" value="GAA4265122.1"/>
    <property type="molecule type" value="Genomic_DNA"/>
</dbReference>
<dbReference type="Pfam" id="PF04264">
    <property type="entry name" value="YceI"/>
    <property type="match status" value="1"/>
</dbReference>
<dbReference type="SUPFAM" id="SSF101874">
    <property type="entry name" value="YceI-like"/>
    <property type="match status" value="1"/>
</dbReference>
<feature type="domain" description="Lipid/polyisoprenoid-binding YceI-like" evidence="2">
    <location>
        <begin position="61"/>
        <end position="226"/>
    </location>
</feature>
<accession>A0ABP8DYX3</accession>
<dbReference type="InterPro" id="IPR007372">
    <property type="entry name" value="Lipid/polyisoprenoid-bd_YceI"/>
</dbReference>
<sequence length="229" mass="23197">MKKKTGILLGAGIAVVVLGTTAAIAGPIFYRDVVVGKPAAAPTVAVTPGSSSLTAADLTGSWDVASGSTAGYRVKEVLNGTDVTVVGTTSKVDGTVTFDSGSISAADVTVSVKDIATDSSSRDEYFRTSAMETDIYPDATFRLTSPVSDTGLTSGKVSSFTATGTLTLHGVTREVEVPMKAALAGTGAEVSGSVPITFSDYKVTAPSLGFVTVQKTGSVEFLVKARPAS</sequence>
<evidence type="ECO:0000313" key="4">
    <source>
        <dbReference type="Proteomes" id="UP001501594"/>
    </source>
</evidence>
<comment type="caution">
    <text evidence="3">The sequence shown here is derived from an EMBL/GenBank/DDBJ whole genome shotgun (WGS) entry which is preliminary data.</text>
</comment>
<comment type="similarity">
    <text evidence="1">Belongs to the UPF0312 family.</text>
</comment>
<evidence type="ECO:0000313" key="3">
    <source>
        <dbReference type="EMBL" id="GAA4265122.1"/>
    </source>
</evidence>
<name>A0ABP8DYX3_9MICO</name>
<dbReference type="PANTHER" id="PTHR34406:SF1">
    <property type="entry name" value="PROTEIN YCEI"/>
    <property type="match status" value="1"/>
</dbReference>
<dbReference type="Proteomes" id="UP001501594">
    <property type="component" value="Unassembled WGS sequence"/>
</dbReference>
<dbReference type="PANTHER" id="PTHR34406">
    <property type="entry name" value="PROTEIN YCEI"/>
    <property type="match status" value="1"/>
</dbReference>
<proteinExistence type="inferred from homology"/>
<protein>
    <submittedName>
        <fullName evidence="3">YceI family protein</fullName>
    </submittedName>
</protein>